<proteinExistence type="predicted"/>
<name>A0ACA9PD64_9GLOM</name>
<gene>
    <name evidence="1" type="ORF">RPERSI_LOCUS10013</name>
</gene>
<dbReference type="EMBL" id="CAJVQC010019361">
    <property type="protein sequence ID" value="CAG8700721.1"/>
    <property type="molecule type" value="Genomic_DNA"/>
</dbReference>
<feature type="non-terminal residue" evidence="1">
    <location>
        <position position="72"/>
    </location>
</feature>
<comment type="caution">
    <text evidence="1">The sequence shown here is derived from an EMBL/GenBank/DDBJ whole genome shotgun (WGS) entry which is preliminary data.</text>
</comment>
<keyword evidence="2" id="KW-1185">Reference proteome</keyword>
<evidence type="ECO:0000313" key="2">
    <source>
        <dbReference type="Proteomes" id="UP000789920"/>
    </source>
</evidence>
<evidence type="ECO:0000313" key="1">
    <source>
        <dbReference type="EMBL" id="CAG8700721.1"/>
    </source>
</evidence>
<sequence length="72" mass="7623">MSPEPTSVAAISPTSNVFPHNLFPNRSSHETKRNGSLDLLVAAAVAINLRDSDYSNIETASKSSPPASEVDI</sequence>
<protein>
    <submittedName>
        <fullName evidence="1">14028_t:CDS:1</fullName>
    </submittedName>
</protein>
<dbReference type="Proteomes" id="UP000789920">
    <property type="component" value="Unassembled WGS sequence"/>
</dbReference>
<accession>A0ACA9PD64</accession>
<organism evidence="1 2">
    <name type="scientific">Racocetra persica</name>
    <dbReference type="NCBI Taxonomy" id="160502"/>
    <lineage>
        <taxon>Eukaryota</taxon>
        <taxon>Fungi</taxon>
        <taxon>Fungi incertae sedis</taxon>
        <taxon>Mucoromycota</taxon>
        <taxon>Glomeromycotina</taxon>
        <taxon>Glomeromycetes</taxon>
        <taxon>Diversisporales</taxon>
        <taxon>Gigasporaceae</taxon>
        <taxon>Racocetra</taxon>
    </lineage>
</organism>
<reference evidence="1" key="1">
    <citation type="submission" date="2021-06" db="EMBL/GenBank/DDBJ databases">
        <authorList>
            <person name="Kallberg Y."/>
            <person name="Tangrot J."/>
            <person name="Rosling A."/>
        </authorList>
    </citation>
    <scope>NUCLEOTIDE SEQUENCE</scope>
    <source>
        <strain evidence="1">MA461A</strain>
    </source>
</reference>